<feature type="transmembrane region" description="Helical" evidence="1">
    <location>
        <begin position="150"/>
        <end position="168"/>
    </location>
</feature>
<dbReference type="PANTHER" id="PTHR22911">
    <property type="entry name" value="ACYL-MALONYL CONDENSING ENZYME-RELATED"/>
    <property type="match status" value="1"/>
</dbReference>
<dbReference type="EMBL" id="SLUP01000001">
    <property type="protein sequence ID" value="TCL68641.1"/>
    <property type="molecule type" value="Genomic_DNA"/>
</dbReference>
<name>A0A4R1RQF8_9FLAO</name>
<keyword evidence="4" id="KW-1185">Reference proteome</keyword>
<feature type="transmembrane region" description="Helical" evidence="1">
    <location>
        <begin position="121"/>
        <end position="138"/>
    </location>
</feature>
<organism evidence="3 4">
    <name type="scientific">Mariniflexile fucanivorans</name>
    <dbReference type="NCBI Taxonomy" id="264023"/>
    <lineage>
        <taxon>Bacteria</taxon>
        <taxon>Pseudomonadati</taxon>
        <taxon>Bacteroidota</taxon>
        <taxon>Flavobacteriia</taxon>
        <taxon>Flavobacteriales</taxon>
        <taxon>Flavobacteriaceae</taxon>
        <taxon>Mariniflexile</taxon>
    </lineage>
</organism>
<accession>A0A4R1RQF8</accession>
<dbReference type="Pfam" id="PF00892">
    <property type="entry name" value="EamA"/>
    <property type="match status" value="2"/>
</dbReference>
<keyword evidence="1" id="KW-0472">Membrane</keyword>
<gene>
    <name evidence="3" type="ORF">EV196_10158</name>
</gene>
<evidence type="ECO:0000313" key="3">
    <source>
        <dbReference type="EMBL" id="TCL68641.1"/>
    </source>
</evidence>
<feature type="domain" description="EamA" evidence="2">
    <location>
        <begin position="9"/>
        <end position="138"/>
    </location>
</feature>
<dbReference type="InterPro" id="IPR000620">
    <property type="entry name" value="EamA_dom"/>
</dbReference>
<comment type="caution">
    <text evidence="3">The sequence shown here is derived from an EMBL/GenBank/DDBJ whole genome shotgun (WGS) entry which is preliminary data.</text>
</comment>
<feature type="domain" description="EamA" evidence="2">
    <location>
        <begin position="149"/>
        <end position="278"/>
    </location>
</feature>
<dbReference type="SUPFAM" id="SSF103481">
    <property type="entry name" value="Multidrug resistance efflux transporter EmrE"/>
    <property type="match status" value="2"/>
</dbReference>
<dbReference type="RefSeq" id="WP_132213726.1">
    <property type="nucleotide sequence ID" value="NZ_OX156936.1"/>
</dbReference>
<feature type="transmembrane region" description="Helical" evidence="1">
    <location>
        <begin position="237"/>
        <end position="257"/>
    </location>
</feature>
<evidence type="ECO:0000259" key="2">
    <source>
        <dbReference type="Pfam" id="PF00892"/>
    </source>
</evidence>
<sequence>MKNQHSNHLLLLTLATLLISTSGSLGRFIDLPTPLIIWWRSFLGALFLFIYCRYKKIDLKIHSRKDFYTILLSSLFLGGHWVMYFYALKLSNVALGMLSMFTFPIMVTFLEPLFTKTKLSFIHIVLCLLVLLGIYILSPDFDFENSYTKGILFGLCSAFLYAIRILMLKKPVAIYNGTSLMMYQAAFLTIILLPAIFLNDTTNVPSQFPYILLLGLVTTAIGHSLFIGSLKHFSVSSASIIGSTQPIFGIIIAFIFLNEMPTLNTFLGGSLILATVVIESVRSRDK</sequence>
<dbReference type="AlphaFoldDB" id="A0A4R1RQF8"/>
<evidence type="ECO:0000256" key="1">
    <source>
        <dbReference type="SAM" id="Phobius"/>
    </source>
</evidence>
<proteinExistence type="predicted"/>
<dbReference type="GO" id="GO:0016020">
    <property type="term" value="C:membrane"/>
    <property type="evidence" value="ECO:0007669"/>
    <property type="project" value="InterPro"/>
</dbReference>
<dbReference type="Proteomes" id="UP000295455">
    <property type="component" value="Unassembled WGS sequence"/>
</dbReference>
<feature type="transmembrane region" description="Helical" evidence="1">
    <location>
        <begin position="93"/>
        <end position="114"/>
    </location>
</feature>
<keyword evidence="1" id="KW-1133">Transmembrane helix</keyword>
<keyword evidence="1" id="KW-0812">Transmembrane</keyword>
<evidence type="ECO:0000313" key="4">
    <source>
        <dbReference type="Proteomes" id="UP000295455"/>
    </source>
</evidence>
<dbReference type="InterPro" id="IPR037185">
    <property type="entry name" value="EmrE-like"/>
</dbReference>
<dbReference type="OrthoDB" id="9150437at2"/>
<feature type="transmembrane region" description="Helical" evidence="1">
    <location>
        <begin position="36"/>
        <end position="54"/>
    </location>
</feature>
<protein>
    <submittedName>
        <fullName evidence="3">Threonine/homoserine efflux transporter RhtA</fullName>
    </submittedName>
</protein>
<reference evidence="3 4" key="1">
    <citation type="submission" date="2019-03" db="EMBL/GenBank/DDBJ databases">
        <title>Genomic Encyclopedia of Type Strains, Phase IV (KMG-IV): sequencing the most valuable type-strain genomes for metagenomic binning, comparative biology and taxonomic classification.</title>
        <authorList>
            <person name="Goeker M."/>
        </authorList>
    </citation>
    <scope>NUCLEOTIDE SEQUENCE [LARGE SCALE GENOMIC DNA]</scope>
    <source>
        <strain evidence="3 4">DSM 18792</strain>
    </source>
</reference>
<feature type="transmembrane region" description="Helical" evidence="1">
    <location>
        <begin position="66"/>
        <end position="87"/>
    </location>
</feature>
<feature type="transmembrane region" description="Helical" evidence="1">
    <location>
        <begin position="180"/>
        <end position="198"/>
    </location>
</feature>
<feature type="transmembrane region" description="Helical" evidence="1">
    <location>
        <begin position="263"/>
        <end position="281"/>
    </location>
</feature>
<feature type="transmembrane region" description="Helical" evidence="1">
    <location>
        <begin position="210"/>
        <end position="230"/>
    </location>
</feature>